<evidence type="ECO:0000259" key="4">
    <source>
        <dbReference type="Pfam" id="PF21789"/>
    </source>
</evidence>
<dbReference type="InterPro" id="IPR048367">
    <property type="entry name" value="TNP-like_RNaseH_C"/>
</dbReference>
<feature type="domain" description="THAP9-like helix-turn-helix" evidence="1">
    <location>
        <begin position="115"/>
        <end position="168"/>
    </location>
</feature>
<accession>A0AAV0X3E9</accession>
<proteinExistence type="predicted"/>
<evidence type="ECO:0000259" key="2">
    <source>
        <dbReference type="Pfam" id="PF21787"/>
    </source>
</evidence>
<evidence type="ECO:0008006" key="7">
    <source>
        <dbReference type="Google" id="ProtNLM"/>
    </source>
</evidence>
<dbReference type="Pfam" id="PF21787">
    <property type="entry name" value="TNP-like_RNaseH_N"/>
    <property type="match status" value="1"/>
</dbReference>
<dbReference type="PANTHER" id="PTHR47577">
    <property type="entry name" value="THAP DOMAIN-CONTAINING PROTEIN 6"/>
    <property type="match status" value="1"/>
</dbReference>
<dbReference type="Pfam" id="PF12017">
    <property type="entry name" value="Tnp_P_element"/>
    <property type="match status" value="1"/>
</dbReference>
<comment type="caution">
    <text evidence="5">The sequence shown here is derived from an EMBL/GenBank/DDBJ whole genome shotgun (WGS) entry which is preliminary data.</text>
</comment>
<protein>
    <recommendedName>
        <fullName evidence="7">Transposable element P transposase</fullName>
    </recommendedName>
</protein>
<gene>
    <name evidence="5" type="ORF">MEUPH1_LOCUS17960</name>
</gene>
<dbReference type="EMBL" id="CARXXK010000003">
    <property type="protein sequence ID" value="CAI6362944.1"/>
    <property type="molecule type" value="Genomic_DNA"/>
</dbReference>
<evidence type="ECO:0000313" key="5">
    <source>
        <dbReference type="EMBL" id="CAI6362944.1"/>
    </source>
</evidence>
<sequence length="788" mass="90048">MTPNRKYEVSDSCSNIRAPGSLIFENSPSSSSIATPTTKSWVSALIDFPSPMPKMRRIKSPKKSALQQELIGIRKLLKRKRSIISALKQKKTNKKQKSNVNDLFKTFNFPSKNSRSLVSMQLLHKNRKPWSANEKKVALSLYYKSPSTYKYMRRTGIVLPAMSTVTRWLRSINYSTGFSAKYLEQMRLKVLNMDYNEKKCVLLLDEVSIMKTLEYNKILDEIEGFEDLGDMGRTEKLGSHALVIMVRGLYKNWKLPLSYFFTGSGVKGDTLVEIVKNCVKKIVDIGLLPTCIVCDQGTQNRRMFSLLGASQNNPSTEICGKKLFLIYDMPHLIKSLRNNLLSGDFKIGNKVVSINDIKKTYEIDSQSKTARAMTKITPTHLSPNPFQKMSCKLAIQLLSNSVSAAIKTCVATGQLKSNTALHTSEFINVINNMFDSANSKNLYDRNPNRRPLSPKNSIVFENLKKAQALFKEAVKVCHKTKKISTPPCFIGIIWTTTAILELYEQEKVDMQIYRPNKDNFLMTNRLTQDILENLFSVIRQKNGYNRNPTARTFRCCFGHICTYSLMKCLTTCCNNCESDDDEFITVEVLKDVPVENLILSENGELSNENYVHETTDSDNSSKSNEGIYEVDLSLETCSITYFSGYLAKKCFDKFNCANCNLIKPNEHLADKKELLIIHKVFDHVQQSQGLKAPSDELTQIVTICLNIFKNTFPKIKSSKQILKQLLHKAERQINNHFLVLQNSCKDHYEFILQLLFRTRIYKECKWINANLGKRGYQNADKLRIFENK</sequence>
<dbReference type="Proteomes" id="UP001160148">
    <property type="component" value="Unassembled WGS sequence"/>
</dbReference>
<dbReference type="Pfam" id="PF21788">
    <property type="entry name" value="TNP-like_GBD"/>
    <property type="match status" value="1"/>
</dbReference>
<feature type="domain" description="Transposable element P transposase-like RNase H" evidence="2">
    <location>
        <begin position="175"/>
        <end position="308"/>
    </location>
</feature>
<evidence type="ECO:0000313" key="6">
    <source>
        <dbReference type="Proteomes" id="UP001160148"/>
    </source>
</evidence>
<feature type="domain" description="Transposable element P transposase-like GTP-binding insertion" evidence="3">
    <location>
        <begin position="331"/>
        <end position="446"/>
    </location>
</feature>
<name>A0AAV0X3E9_9HEMI</name>
<feature type="domain" description="Transposable element P transposase-like RNase H C-terminal" evidence="4">
    <location>
        <begin position="525"/>
        <end position="554"/>
    </location>
</feature>
<keyword evidence="6" id="KW-1185">Reference proteome</keyword>
<dbReference type="InterPro" id="IPR048366">
    <property type="entry name" value="TNP-like_GBD"/>
</dbReference>
<reference evidence="5 6" key="1">
    <citation type="submission" date="2023-01" db="EMBL/GenBank/DDBJ databases">
        <authorList>
            <person name="Whitehead M."/>
        </authorList>
    </citation>
    <scope>NUCLEOTIDE SEQUENCE [LARGE SCALE GENOMIC DNA]</scope>
</reference>
<dbReference type="AlphaFoldDB" id="A0AAV0X3E9"/>
<dbReference type="PANTHER" id="PTHR47577:SF2">
    <property type="entry name" value="THAP DOMAIN CONTAINING 9"/>
    <property type="match status" value="1"/>
</dbReference>
<evidence type="ECO:0000259" key="3">
    <source>
        <dbReference type="Pfam" id="PF21788"/>
    </source>
</evidence>
<dbReference type="Pfam" id="PF21789">
    <property type="entry name" value="TNP-like_RNaseH_C"/>
    <property type="match status" value="1"/>
</dbReference>
<dbReference type="InterPro" id="IPR021896">
    <property type="entry name" value="THAP9-like_HTH"/>
</dbReference>
<dbReference type="InterPro" id="IPR048365">
    <property type="entry name" value="TNP-like_RNaseH_N"/>
</dbReference>
<evidence type="ECO:0000259" key="1">
    <source>
        <dbReference type="Pfam" id="PF12017"/>
    </source>
</evidence>
<organism evidence="5 6">
    <name type="scientific">Macrosiphum euphorbiae</name>
    <name type="common">potato aphid</name>
    <dbReference type="NCBI Taxonomy" id="13131"/>
    <lineage>
        <taxon>Eukaryota</taxon>
        <taxon>Metazoa</taxon>
        <taxon>Ecdysozoa</taxon>
        <taxon>Arthropoda</taxon>
        <taxon>Hexapoda</taxon>
        <taxon>Insecta</taxon>
        <taxon>Pterygota</taxon>
        <taxon>Neoptera</taxon>
        <taxon>Paraneoptera</taxon>
        <taxon>Hemiptera</taxon>
        <taxon>Sternorrhyncha</taxon>
        <taxon>Aphidomorpha</taxon>
        <taxon>Aphidoidea</taxon>
        <taxon>Aphididae</taxon>
        <taxon>Macrosiphini</taxon>
        <taxon>Macrosiphum</taxon>
    </lineage>
</organism>